<organism evidence="3 4">
    <name type="scientific">Mycena maculata</name>
    <dbReference type="NCBI Taxonomy" id="230809"/>
    <lineage>
        <taxon>Eukaryota</taxon>
        <taxon>Fungi</taxon>
        <taxon>Dikarya</taxon>
        <taxon>Basidiomycota</taxon>
        <taxon>Agaricomycotina</taxon>
        <taxon>Agaricomycetes</taxon>
        <taxon>Agaricomycetidae</taxon>
        <taxon>Agaricales</taxon>
        <taxon>Marasmiineae</taxon>
        <taxon>Mycenaceae</taxon>
        <taxon>Mycena</taxon>
    </lineage>
</organism>
<feature type="region of interest" description="Disordered" evidence="2">
    <location>
        <begin position="279"/>
        <end position="342"/>
    </location>
</feature>
<name>A0AAD7KAQ7_9AGAR</name>
<feature type="compositionally biased region" description="Acidic residues" evidence="2">
    <location>
        <begin position="333"/>
        <end position="342"/>
    </location>
</feature>
<gene>
    <name evidence="3" type="ORF">DFH07DRAFT_949876</name>
</gene>
<dbReference type="Proteomes" id="UP001215280">
    <property type="component" value="Unassembled WGS sequence"/>
</dbReference>
<evidence type="ECO:0000256" key="1">
    <source>
        <dbReference type="SAM" id="Coils"/>
    </source>
</evidence>
<dbReference type="AlphaFoldDB" id="A0AAD7KAQ7"/>
<feature type="coiled-coil region" evidence="1">
    <location>
        <begin position="74"/>
        <end position="149"/>
    </location>
</feature>
<proteinExistence type="predicted"/>
<accession>A0AAD7KAQ7</accession>
<feature type="compositionally biased region" description="Low complexity" evidence="2">
    <location>
        <begin position="314"/>
        <end position="323"/>
    </location>
</feature>
<keyword evidence="1" id="KW-0175">Coiled coil</keyword>
<comment type="caution">
    <text evidence="3">The sequence shown here is derived from an EMBL/GenBank/DDBJ whole genome shotgun (WGS) entry which is preliminary data.</text>
</comment>
<protein>
    <submittedName>
        <fullName evidence="3">Uncharacterized protein</fullName>
    </submittedName>
</protein>
<dbReference type="EMBL" id="JARJLG010000005">
    <property type="protein sequence ID" value="KAJ7780646.1"/>
    <property type="molecule type" value="Genomic_DNA"/>
</dbReference>
<evidence type="ECO:0000313" key="4">
    <source>
        <dbReference type="Proteomes" id="UP001215280"/>
    </source>
</evidence>
<keyword evidence="4" id="KW-1185">Reference proteome</keyword>
<evidence type="ECO:0000313" key="3">
    <source>
        <dbReference type="EMBL" id="KAJ7780646.1"/>
    </source>
</evidence>
<feature type="region of interest" description="Disordered" evidence="2">
    <location>
        <begin position="1"/>
        <end position="37"/>
    </location>
</feature>
<evidence type="ECO:0000256" key="2">
    <source>
        <dbReference type="SAM" id="MobiDB-lite"/>
    </source>
</evidence>
<reference evidence="3" key="1">
    <citation type="submission" date="2023-03" db="EMBL/GenBank/DDBJ databases">
        <title>Massive genome expansion in bonnet fungi (Mycena s.s.) driven by repeated elements and novel gene families across ecological guilds.</title>
        <authorList>
            <consortium name="Lawrence Berkeley National Laboratory"/>
            <person name="Harder C.B."/>
            <person name="Miyauchi S."/>
            <person name="Viragh M."/>
            <person name="Kuo A."/>
            <person name="Thoen E."/>
            <person name="Andreopoulos B."/>
            <person name="Lu D."/>
            <person name="Skrede I."/>
            <person name="Drula E."/>
            <person name="Henrissat B."/>
            <person name="Morin E."/>
            <person name="Kohler A."/>
            <person name="Barry K."/>
            <person name="LaButti K."/>
            <person name="Morin E."/>
            <person name="Salamov A."/>
            <person name="Lipzen A."/>
            <person name="Mereny Z."/>
            <person name="Hegedus B."/>
            <person name="Baldrian P."/>
            <person name="Stursova M."/>
            <person name="Weitz H."/>
            <person name="Taylor A."/>
            <person name="Grigoriev I.V."/>
            <person name="Nagy L.G."/>
            <person name="Martin F."/>
            <person name="Kauserud H."/>
        </authorList>
    </citation>
    <scope>NUCLEOTIDE SEQUENCE</scope>
    <source>
        <strain evidence="3">CBHHK188m</strain>
    </source>
</reference>
<sequence length="342" mass="38329">MQRRQTNNPPPARRAPSHNKLTRDENQPPPTKDVSTALSDRINNHIDPYSDEMESKYNIEGSTYQDVVFLRQENDLALKQIEDQAAANAALQRELLALKARFGSDLTNQGLSMSTEVASDNRNELSDELEKAKAANIELLKQVDALMSARQQGTNSDSDGIEMIPRPPGSAGNNFNIQDEMGLGRNAEDRERYKALMRNIRDLVLQAGINWEVPWAKVPAEAKGKLYAVARKRHPILKRYVNDWATEEIVKQYIKNKRCHGYTKGFLEPPAEYAYLKTNSSKRDQSAPRGRRNKIPKAVVAVSKKAAQKKKTSAKAGSSGQGKTKLKKQRVVDEEDEAMSDA</sequence>